<evidence type="ECO:0000256" key="2">
    <source>
        <dbReference type="ARBA" id="ARBA00006206"/>
    </source>
</evidence>
<evidence type="ECO:0000256" key="3">
    <source>
        <dbReference type="ARBA" id="ARBA00023235"/>
    </source>
</evidence>
<dbReference type="InterPro" id="IPR047215">
    <property type="entry name" value="Galactose_mutarotase-like"/>
</dbReference>
<evidence type="ECO:0000256" key="1">
    <source>
        <dbReference type="ARBA" id="ARBA00005028"/>
    </source>
</evidence>
<dbReference type="UniPathway" id="UPA00242"/>
<feature type="binding site" evidence="8">
    <location>
        <begin position="75"/>
        <end position="76"/>
    </location>
    <ligand>
        <name>beta-D-galactose</name>
        <dbReference type="ChEBI" id="CHEBI:27667"/>
    </ligand>
</feature>
<dbReference type="GO" id="GO:0006006">
    <property type="term" value="P:glucose metabolic process"/>
    <property type="evidence" value="ECO:0007669"/>
    <property type="project" value="TreeGrafter"/>
</dbReference>
<feature type="binding site" evidence="7">
    <location>
        <position position="239"/>
    </location>
    <ligand>
        <name>beta-D-galactose</name>
        <dbReference type="ChEBI" id="CHEBI:27667"/>
    </ligand>
</feature>
<dbReference type="PIRSF" id="PIRSF005096">
    <property type="entry name" value="GALM"/>
    <property type="match status" value="1"/>
</dbReference>
<dbReference type="GO" id="GO:0030246">
    <property type="term" value="F:carbohydrate binding"/>
    <property type="evidence" value="ECO:0007669"/>
    <property type="project" value="InterPro"/>
</dbReference>
<dbReference type="Proteomes" id="UP000191905">
    <property type="component" value="Unassembled WGS sequence"/>
</dbReference>
<dbReference type="AlphaFoldDB" id="A0A1V8RWG9"/>
<dbReference type="InterPro" id="IPR011013">
    <property type="entry name" value="Gal_mutarotase_sf_dom"/>
</dbReference>
<proteinExistence type="inferred from homology"/>
<keyword evidence="10" id="KW-1185">Reference proteome</keyword>
<feature type="active site" description="Proton acceptor" evidence="6">
    <location>
        <position position="304"/>
    </location>
</feature>
<dbReference type="GO" id="GO:0033499">
    <property type="term" value="P:galactose catabolic process via UDP-galactose, Leloir pathway"/>
    <property type="evidence" value="ECO:0007669"/>
    <property type="project" value="TreeGrafter"/>
</dbReference>
<keyword evidence="3 5" id="KW-0413">Isomerase</keyword>
<dbReference type="RefSeq" id="WP_080917783.1">
    <property type="nucleotide sequence ID" value="NZ_MDET01000001.1"/>
</dbReference>
<feature type="active site" description="Proton donor" evidence="6">
    <location>
        <position position="173"/>
    </location>
</feature>
<evidence type="ECO:0000313" key="10">
    <source>
        <dbReference type="Proteomes" id="UP000191905"/>
    </source>
</evidence>
<sequence length="339" mass="37436">MKDGEVFGTTEAGEAIRRFTIRGGGLSANIVNWGAIIQDLRLVGHDAPLVLGYDRFELYENDTAHFGALVGRYTNRIREGRFTIGGNRYQTERNAHGRHTLHGGSFGYSRRPWTVVLHGRDFVTLSLHDPGGTMGFPGALEATCTYRVKLPGTLSVELTATCDEPTICNMTQHSYFNLNDGGVTDILGHRLMLNAGAYLPADGDLVPTGVVEPVDDTPFDFRQARPIEMKIEGEQVAYDQNFCLTSSHGPLKQAAWVQGAVSGVEMELWTTEPGVQFYTGQYVTPTGPGLSGLGYRPFSGFCLEPQVWPDAPNRPYFPQAQLLPGETYHHVTEYRFRMG</sequence>
<evidence type="ECO:0000256" key="5">
    <source>
        <dbReference type="PIRNR" id="PIRNR005096"/>
    </source>
</evidence>
<dbReference type="InterPro" id="IPR014718">
    <property type="entry name" value="GH-type_carb-bd"/>
</dbReference>
<gene>
    <name evidence="9" type="ORF">BFN67_01370</name>
</gene>
<comment type="pathway">
    <text evidence="1 5">Carbohydrate metabolism; hexose metabolism.</text>
</comment>
<dbReference type="PANTHER" id="PTHR10091">
    <property type="entry name" value="ALDOSE-1-EPIMERASE"/>
    <property type="match status" value="1"/>
</dbReference>
<name>A0A1V8RWG9_9HYPH</name>
<protein>
    <recommendedName>
        <fullName evidence="5">Aldose 1-epimerase</fullName>
        <ecNumber evidence="5">5.1.3.3</ecNumber>
    </recommendedName>
</protein>
<dbReference type="GO" id="GO:0004034">
    <property type="term" value="F:aldose 1-epimerase activity"/>
    <property type="evidence" value="ECO:0007669"/>
    <property type="project" value="UniProtKB-EC"/>
</dbReference>
<reference evidence="9 10" key="1">
    <citation type="journal article" date="2016" name="Int. J. Syst. Evol. Microbiol.">
        <title>Pseudaminobacter manganicus sp. nov., isolated from sludge of a manganese mine.</title>
        <authorList>
            <person name="Li J."/>
            <person name="Huang J."/>
            <person name="Liao S."/>
            <person name="Wang G."/>
        </authorList>
    </citation>
    <scope>NUCLEOTIDE SEQUENCE [LARGE SCALE GENOMIC DNA]</scope>
    <source>
        <strain evidence="9 10">JH-7</strain>
    </source>
</reference>
<dbReference type="CDD" id="cd09019">
    <property type="entry name" value="galactose_mutarotase_like"/>
    <property type="match status" value="1"/>
</dbReference>
<dbReference type="PANTHER" id="PTHR10091:SF49">
    <property type="entry name" value="ALDOSE 1-EPIMERASE"/>
    <property type="match status" value="1"/>
</dbReference>
<dbReference type="SUPFAM" id="SSF74650">
    <property type="entry name" value="Galactose mutarotase-like"/>
    <property type="match status" value="1"/>
</dbReference>
<dbReference type="STRING" id="1873176.BFN67_01370"/>
<accession>A0A1V8RWG9</accession>
<dbReference type="Pfam" id="PF01263">
    <property type="entry name" value="Aldose_epim"/>
    <property type="match status" value="1"/>
</dbReference>
<evidence type="ECO:0000256" key="6">
    <source>
        <dbReference type="PIRSR" id="PIRSR005096-1"/>
    </source>
</evidence>
<keyword evidence="4 5" id="KW-0119">Carbohydrate metabolism</keyword>
<feature type="binding site" evidence="8">
    <location>
        <begin position="173"/>
        <end position="175"/>
    </location>
    <ligand>
        <name>beta-D-galactose</name>
        <dbReference type="ChEBI" id="CHEBI:27667"/>
    </ligand>
</feature>
<dbReference type="InterPro" id="IPR008183">
    <property type="entry name" value="Aldose_1/G6P_1-epimerase"/>
</dbReference>
<evidence type="ECO:0000256" key="4">
    <source>
        <dbReference type="ARBA" id="ARBA00023277"/>
    </source>
</evidence>
<dbReference type="OrthoDB" id="9779408at2"/>
<evidence type="ECO:0000313" key="9">
    <source>
        <dbReference type="EMBL" id="OQM77516.1"/>
    </source>
</evidence>
<evidence type="ECO:0000256" key="8">
    <source>
        <dbReference type="PIRSR" id="PIRSR005096-3"/>
    </source>
</evidence>
<comment type="catalytic activity">
    <reaction evidence="5">
        <text>alpha-D-glucose = beta-D-glucose</text>
        <dbReference type="Rhea" id="RHEA:10264"/>
        <dbReference type="ChEBI" id="CHEBI:15903"/>
        <dbReference type="ChEBI" id="CHEBI:17925"/>
        <dbReference type="EC" id="5.1.3.3"/>
    </reaction>
</comment>
<dbReference type="NCBIfam" id="NF008277">
    <property type="entry name" value="PRK11055.1"/>
    <property type="match status" value="1"/>
</dbReference>
<comment type="caution">
    <text evidence="9">The sequence shown here is derived from an EMBL/GenBank/DDBJ whole genome shotgun (WGS) entry which is preliminary data.</text>
</comment>
<comment type="similarity">
    <text evidence="2 5">Belongs to the aldose epimerase family.</text>
</comment>
<evidence type="ECO:0000256" key="7">
    <source>
        <dbReference type="PIRSR" id="PIRSR005096-2"/>
    </source>
</evidence>
<dbReference type="EC" id="5.1.3.3" evidence="5"/>
<dbReference type="EMBL" id="MDET01000001">
    <property type="protein sequence ID" value="OQM77516.1"/>
    <property type="molecule type" value="Genomic_DNA"/>
</dbReference>
<organism evidence="9 10">
    <name type="scientific">Manganibacter manganicus</name>
    <dbReference type="NCBI Taxonomy" id="1873176"/>
    <lineage>
        <taxon>Bacteria</taxon>
        <taxon>Pseudomonadati</taxon>
        <taxon>Pseudomonadota</taxon>
        <taxon>Alphaproteobacteria</taxon>
        <taxon>Hyphomicrobiales</taxon>
        <taxon>Phyllobacteriaceae</taxon>
        <taxon>Manganibacter</taxon>
    </lineage>
</organism>
<dbReference type="Gene3D" id="2.70.98.10">
    <property type="match status" value="1"/>
</dbReference>
<dbReference type="InterPro" id="IPR015443">
    <property type="entry name" value="Aldose_1-epimerase"/>
</dbReference>